<evidence type="ECO:0000256" key="1">
    <source>
        <dbReference type="SAM" id="Phobius"/>
    </source>
</evidence>
<accession>A0A261XT24</accession>
<evidence type="ECO:0000256" key="2">
    <source>
        <dbReference type="SAM" id="SignalP"/>
    </source>
</evidence>
<dbReference type="InterPro" id="IPR016024">
    <property type="entry name" value="ARM-type_fold"/>
</dbReference>
<dbReference type="GO" id="GO:0071013">
    <property type="term" value="C:catalytic step 2 spliceosome"/>
    <property type="evidence" value="ECO:0007669"/>
    <property type="project" value="TreeGrafter"/>
</dbReference>
<dbReference type="GO" id="GO:0003723">
    <property type="term" value="F:RNA binding"/>
    <property type="evidence" value="ECO:0007669"/>
    <property type="project" value="TreeGrafter"/>
</dbReference>
<dbReference type="InterPro" id="IPR050781">
    <property type="entry name" value="CWC22_splicing_factor"/>
</dbReference>
<keyword evidence="1" id="KW-1133">Transmembrane helix</keyword>
<dbReference type="GO" id="GO:0000398">
    <property type="term" value="P:mRNA splicing, via spliceosome"/>
    <property type="evidence" value="ECO:0007669"/>
    <property type="project" value="TreeGrafter"/>
</dbReference>
<protein>
    <submittedName>
        <fullName evidence="3">Pre-mRNA-splicing factor cwc22</fullName>
    </submittedName>
</protein>
<dbReference type="Gene3D" id="1.25.40.180">
    <property type="match status" value="1"/>
</dbReference>
<comment type="caution">
    <text evidence="3">The sequence shown here is derived from an EMBL/GenBank/DDBJ whole genome shotgun (WGS) entry which is preliminary data.</text>
</comment>
<proteinExistence type="predicted"/>
<feature type="transmembrane region" description="Helical" evidence="1">
    <location>
        <begin position="141"/>
        <end position="160"/>
    </location>
</feature>
<keyword evidence="1" id="KW-0472">Membrane</keyword>
<keyword evidence="1" id="KW-0812">Transmembrane</keyword>
<dbReference type="OrthoDB" id="1924287at2759"/>
<name>A0A261XT24_9FUNG</name>
<dbReference type="PANTHER" id="PTHR18034">
    <property type="entry name" value="CELL CYCLE CONTROL PROTEIN CWF22-RELATED"/>
    <property type="match status" value="1"/>
</dbReference>
<dbReference type="Proteomes" id="UP000242875">
    <property type="component" value="Unassembled WGS sequence"/>
</dbReference>
<evidence type="ECO:0000313" key="3">
    <source>
        <dbReference type="EMBL" id="OZJ01511.1"/>
    </source>
</evidence>
<dbReference type="PANTHER" id="PTHR18034:SF3">
    <property type="entry name" value="PRE-MRNA-SPLICING FACTOR CWC22 HOMOLOG"/>
    <property type="match status" value="1"/>
</dbReference>
<feature type="signal peptide" evidence="2">
    <location>
        <begin position="1"/>
        <end position="19"/>
    </location>
</feature>
<evidence type="ECO:0000313" key="4">
    <source>
        <dbReference type="Proteomes" id="UP000242875"/>
    </source>
</evidence>
<dbReference type="AlphaFoldDB" id="A0A261XT24"/>
<feature type="chain" id="PRO_5012469995" evidence="2">
    <location>
        <begin position="20"/>
        <end position="164"/>
    </location>
</feature>
<dbReference type="SUPFAM" id="SSF48371">
    <property type="entry name" value="ARM repeat"/>
    <property type="match status" value="1"/>
</dbReference>
<organism evidence="3 4">
    <name type="scientific">Bifiguratus adelaidae</name>
    <dbReference type="NCBI Taxonomy" id="1938954"/>
    <lineage>
        <taxon>Eukaryota</taxon>
        <taxon>Fungi</taxon>
        <taxon>Fungi incertae sedis</taxon>
        <taxon>Mucoromycota</taxon>
        <taxon>Mucoromycotina</taxon>
        <taxon>Endogonomycetes</taxon>
        <taxon>Endogonales</taxon>
        <taxon>Endogonales incertae sedis</taxon>
        <taxon>Bifiguratus</taxon>
    </lineage>
</organism>
<gene>
    <name evidence="3" type="ORF">BZG36_05581</name>
</gene>
<reference evidence="3 4" key="1">
    <citation type="journal article" date="2017" name="Mycologia">
        <title>Bifiguratus adelaidae, gen. et sp. nov., a new member of Mucoromycotina in endophytic and soil-dwelling habitats.</title>
        <authorList>
            <person name="Torres-Cruz T.J."/>
            <person name="Billingsley Tobias T.L."/>
            <person name="Almatruk M."/>
            <person name="Hesse C."/>
            <person name="Kuske C.R."/>
            <person name="Desiro A."/>
            <person name="Benucci G.M."/>
            <person name="Bonito G."/>
            <person name="Stajich J.E."/>
            <person name="Dunlap C."/>
            <person name="Arnold A.E."/>
            <person name="Porras-Alfaro A."/>
        </authorList>
    </citation>
    <scope>NUCLEOTIDE SEQUENCE [LARGE SCALE GENOMIC DNA]</scope>
    <source>
        <strain evidence="3 4">AZ0501</strain>
    </source>
</reference>
<keyword evidence="4" id="KW-1185">Reference proteome</keyword>
<sequence>MNWSTPGLLLLLHLHTPVGDTPGPSSTLVVLRYTPGEAESKQQPSETTTPIDRAENQTDLIDITRTGGRYIPPHRLRAMQQQLTDKSSKEYQRITWEALKKSINGLINKVNTANIKQIIPDLFEENLIRGRDLFCRSIMKAQAAFLSFTPVYAAVVAVVIPSSR</sequence>
<keyword evidence="2" id="KW-0732">Signal</keyword>
<dbReference type="EMBL" id="MVBO01000324">
    <property type="protein sequence ID" value="OZJ01511.1"/>
    <property type="molecule type" value="Genomic_DNA"/>
</dbReference>